<dbReference type="Proteomes" id="UP000297348">
    <property type="component" value="Unassembled WGS sequence"/>
</dbReference>
<dbReference type="EMBL" id="RKLX01000001">
    <property type="protein sequence ID" value="TGD20208.1"/>
    <property type="molecule type" value="Genomic_DNA"/>
</dbReference>
<protein>
    <submittedName>
        <fullName evidence="1">Uncharacterized protein</fullName>
    </submittedName>
</protein>
<reference evidence="1 2" key="1">
    <citation type="submission" date="2018-10" db="EMBL/GenBank/DDBJ databases">
        <title>Lactobacillus sp. R7 and Lactobacillus sp. R19 isolated from fermented mustard green product of Taiwan.</title>
        <authorList>
            <person name="Lin S.-T."/>
        </authorList>
    </citation>
    <scope>NUCLEOTIDE SEQUENCE [LARGE SCALE GENOMIC DNA]</scope>
    <source>
        <strain evidence="1 2">BCRC 81129</strain>
    </source>
</reference>
<dbReference type="OrthoDB" id="2299624at2"/>
<name>A0A4Z0JFA2_9LACO</name>
<dbReference type="AlphaFoldDB" id="A0A4Z0JFA2"/>
<gene>
    <name evidence="1" type="ORF">EGT51_00205</name>
</gene>
<sequence>MSKHHQAYQSPFAKMLTDQRYPFASQLATQAGLDPSQVMFAYLKISASVPNTLGETARLKEIDRRFQAFLTDAQA</sequence>
<comment type="caution">
    <text evidence="1">The sequence shown here is derived from an EMBL/GenBank/DDBJ whole genome shotgun (WGS) entry which is preliminary data.</text>
</comment>
<dbReference type="RefSeq" id="WP_135366790.1">
    <property type="nucleotide sequence ID" value="NZ_RKLX01000001.1"/>
</dbReference>
<accession>A0A4Z0JFA2</accession>
<evidence type="ECO:0000313" key="2">
    <source>
        <dbReference type="Proteomes" id="UP000297348"/>
    </source>
</evidence>
<proteinExistence type="predicted"/>
<organism evidence="1 2">
    <name type="scientific">Levilactobacillus suantsaiihabitans</name>
    <dbReference type="NCBI Taxonomy" id="2487722"/>
    <lineage>
        <taxon>Bacteria</taxon>
        <taxon>Bacillati</taxon>
        <taxon>Bacillota</taxon>
        <taxon>Bacilli</taxon>
        <taxon>Lactobacillales</taxon>
        <taxon>Lactobacillaceae</taxon>
        <taxon>Levilactobacillus</taxon>
    </lineage>
</organism>
<keyword evidence="2" id="KW-1185">Reference proteome</keyword>
<evidence type="ECO:0000313" key="1">
    <source>
        <dbReference type="EMBL" id="TGD20208.1"/>
    </source>
</evidence>